<dbReference type="GO" id="GO:0018104">
    <property type="term" value="P:peptidoglycan-protein cross-linking"/>
    <property type="evidence" value="ECO:0007669"/>
    <property type="project" value="TreeGrafter"/>
</dbReference>
<evidence type="ECO:0000256" key="1">
    <source>
        <dbReference type="ARBA" id="ARBA00004752"/>
    </source>
</evidence>
<comment type="pathway">
    <text evidence="1 9">Cell wall biogenesis; peptidoglycan biosynthesis.</text>
</comment>
<keyword evidence="5" id="KW-0378">Hydrolase</keyword>
<dbReference type="InterPro" id="IPR038063">
    <property type="entry name" value="Transpep_catalytic_dom"/>
</dbReference>
<evidence type="ECO:0000313" key="13">
    <source>
        <dbReference type="Proteomes" id="UP000528286"/>
    </source>
</evidence>
<dbReference type="GO" id="GO:0008360">
    <property type="term" value="P:regulation of cell shape"/>
    <property type="evidence" value="ECO:0007669"/>
    <property type="project" value="UniProtKB-UniRule"/>
</dbReference>
<evidence type="ECO:0000256" key="7">
    <source>
        <dbReference type="ARBA" id="ARBA00022984"/>
    </source>
</evidence>
<evidence type="ECO:0000256" key="6">
    <source>
        <dbReference type="ARBA" id="ARBA00022960"/>
    </source>
</evidence>
<keyword evidence="13" id="KW-1185">Reference proteome</keyword>
<evidence type="ECO:0000256" key="8">
    <source>
        <dbReference type="ARBA" id="ARBA00023316"/>
    </source>
</evidence>
<feature type="region of interest" description="Disordered" evidence="10">
    <location>
        <begin position="75"/>
        <end position="95"/>
    </location>
</feature>
<dbReference type="Proteomes" id="UP000528286">
    <property type="component" value="Unassembled WGS sequence"/>
</dbReference>
<dbReference type="Pfam" id="PF03734">
    <property type="entry name" value="YkuD"/>
    <property type="match status" value="1"/>
</dbReference>
<dbReference type="GO" id="GO:0016757">
    <property type="term" value="F:glycosyltransferase activity"/>
    <property type="evidence" value="ECO:0007669"/>
    <property type="project" value="UniProtKB-KW"/>
</dbReference>
<sequence>MSVLSARMAVLASRLMPLGAAFLLSGCYIDTSSMNTDRFVQQTRPIFYVDEEPVEALPPTANGYVAPPNTLPRVPLQAPLAGTPGRTPPSSNYPAAPRPVVKAGLTLSPGQLDVYDPEYESMYGTFQDKDRMLPAVPYKRIPAKYLRREVAFPSADRPGTIIVDTKEKYLYLVLGNGRAMRYGVGLGRKGFGWHGRGVIQWRQRWPRWTPPEEMVQRQPEIAQYSAANGGMNPGLDNPLGARALYIFQNGQDSLYRIHGTPEWRSIGKAVSSGCVRMLNQDVIDLYDRLPEKAEIVVM</sequence>
<dbReference type="PROSITE" id="PS51257">
    <property type="entry name" value="PROKAR_LIPOPROTEIN"/>
    <property type="match status" value="1"/>
</dbReference>
<dbReference type="CDD" id="cd16913">
    <property type="entry name" value="YkuD_like"/>
    <property type="match status" value="1"/>
</dbReference>
<evidence type="ECO:0000256" key="4">
    <source>
        <dbReference type="ARBA" id="ARBA00022679"/>
    </source>
</evidence>
<evidence type="ECO:0000256" key="5">
    <source>
        <dbReference type="ARBA" id="ARBA00022801"/>
    </source>
</evidence>
<dbReference type="FunFam" id="2.40.440.10:FF:000002">
    <property type="entry name" value="L,D-transpeptidase ErfK/SrfK"/>
    <property type="match status" value="1"/>
</dbReference>
<evidence type="ECO:0000256" key="3">
    <source>
        <dbReference type="ARBA" id="ARBA00022676"/>
    </source>
</evidence>
<keyword evidence="7 9" id="KW-0573">Peptidoglycan synthesis</keyword>
<dbReference type="GO" id="GO:0071972">
    <property type="term" value="F:peptidoglycan L,D-transpeptidase activity"/>
    <property type="evidence" value="ECO:0007669"/>
    <property type="project" value="TreeGrafter"/>
</dbReference>
<gene>
    <name evidence="12" type="ORF">GGR23_001701</name>
</gene>
<keyword evidence="8 9" id="KW-0961">Cell wall biogenesis/degradation</keyword>
<feature type="domain" description="L,D-TPase catalytic" evidence="11">
    <location>
        <begin position="159"/>
        <end position="298"/>
    </location>
</feature>
<comment type="similarity">
    <text evidence="2">Belongs to the YkuD family.</text>
</comment>
<evidence type="ECO:0000256" key="9">
    <source>
        <dbReference type="PROSITE-ProRule" id="PRU01373"/>
    </source>
</evidence>
<dbReference type="UniPathway" id="UPA00219"/>
<keyword evidence="4" id="KW-0808">Transferase</keyword>
<evidence type="ECO:0000313" key="12">
    <source>
        <dbReference type="EMBL" id="MBB4064524.1"/>
    </source>
</evidence>
<dbReference type="InterPro" id="IPR050979">
    <property type="entry name" value="LD-transpeptidase"/>
</dbReference>
<dbReference type="SUPFAM" id="SSF141523">
    <property type="entry name" value="L,D-transpeptidase catalytic domain-like"/>
    <property type="match status" value="1"/>
</dbReference>
<dbReference type="PANTHER" id="PTHR30582">
    <property type="entry name" value="L,D-TRANSPEPTIDASE"/>
    <property type="match status" value="1"/>
</dbReference>
<dbReference type="PANTHER" id="PTHR30582:SF24">
    <property type="entry name" value="L,D-TRANSPEPTIDASE ERFK_SRFK-RELATED"/>
    <property type="match status" value="1"/>
</dbReference>
<evidence type="ECO:0000256" key="10">
    <source>
        <dbReference type="SAM" id="MobiDB-lite"/>
    </source>
</evidence>
<dbReference type="GO" id="GO:0005576">
    <property type="term" value="C:extracellular region"/>
    <property type="evidence" value="ECO:0007669"/>
    <property type="project" value="TreeGrafter"/>
</dbReference>
<dbReference type="EMBL" id="JACIEZ010000002">
    <property type="protein sequence ID" value="MBB4064524.1"/>
    <property type="molecule type" value="Genomic_DNA"/>
</dbReference>
<reference evidence="12 13" key="1">
    <citation type="submission" date="2020-08" db="EMBL/GenBank/DDBJ databases">
        <title>Genomic Encyclopedia of Type Strains, Phase IV (KMG-IV): sequencing the most valuable type-strain genomes for metagenomic binning, comparative biology and taxonomic classification.</title>
        <authorList>
            <person name="Goeker M."/>
        </authorList>
    </citation>
    <scope>NUCLEOTIDE SEQUENCE [LARGE SCALE GENOMIC DNA]</scope>
    <source>
        <strain evidence="12 13">DSM 29853</strain>
    </source>
</reference>
<dbReference type="AlphaFoldDB" id="A0A7W6NKG5"/>
<evidence type="ECO:0000259" key="11">
    <source>
        <dbReference type="PROSITE" id="PS52029"/>
    </source>
</evidence>
<organism evidence="12 13">
    <name type="scientific">Gellertiella hungarica</name>
    <dbReference type="NCBI Taxonomy" id="1572859"/>
    <lineage>
        <taxon>Bacteria</taxon>
        <taxon>Pseudomonadati</taxon>
        <taxon>Pseudomonadota</taxon>
        <taxon>Alphaproteobacteria</taxon>
        <taxon>Hyphomicrobiales</taxon>
        <taxon>Rhizobiaceae</taxon>
        <taxon>Gellertiella</taxon>
    </lineage>
</organism>
<comment type="caution">
    <text evidence="12">The sequence shown here is derived from an EMBL/GenBank/DDBJ whole genome shotgun (WGS) entry which is preliminary data.</text>
</comment>
<accession>A0A7W6NKG5</accession>
<dbReference type="RefSeq" id="WP_246365043.1">
    <property type="nucleotide sequence ID" value="NZ_JACIEZ010000002.1"/>
</dbReference>
<protein>
    <submittedName>
        <fullName evidence="12">Lipoprotein-anchoring transpeptidase ErfK/SrfK</fullName>
    </submittedName>
</protein>
<feature type="active site" description="Proton donor/acceptor" evidence="9">
    <location>
        <position position="258"/>
    </location>
</feature>
<dbReference type="Gene3D" id="2.40.440.10">
    <property type="entry name" value="L,D-transpeptidase catalytic domain-like"/>
    <property type="match status" value="1"/>
</dbReference>
<keyword evidence="12" id="KW-0449">Lipoprotein</keyword>
<proteinExistence type="inferred from homology"/>
<keyword evidence="6 9" id="KW-0133">Cell shape</keyword>
<evidence type="ECO:0000256" key="2">
    <source>
        <dbReference type="ARBA" id="ARBA00005992"/>
    </source>
</evidence>
<name>A0A7W6NKG5_9HYPH</name>
<dbReference type="PROSITE" id="PS52029">
    <property type="entry name" value="LD_TPASE"/>
    <property type="match status" value="1"/>
</dbReference>
<feature type="active site" description="Nucleophile" evidence="9">
    <location>
        <position position="274"/>
    </location>
</feature>
<dbReference type="InterPro" id="IPR005490">
    <property type="entry name" value="LD_TPept_cat_dom"/>
</dbReference>
<keyword evidence="3" id="KW-0328">Glycosyltransferase</keyword>
<dbReference type="GO" id="GO:0071555">
    <property type="term" value="P:cell wall organization"/>
    <property type="evidence" value="ECO:0007669"/>
    <property type="project" value="UniProtKB-UniRule"/>
</dbReference>